<organism evidence="2 3">
    <name type="scientific">Clostridium cadaveris</name>
    <dbReference type="NCBI Taxonomy" id="1529"/>
    <lineage>
        <taxon>Bacteria</taxon>
        <taxon>Bacillati</taxon>
        <taxon>Bacillota</taxon>
        <taxon>Clostridia</taxon>
        <taxon>Eubacteriales</taxon>
        <taxon>Clostridiaceae</taxon>
        <taxon>Clostridium</taxon>
    </lineage>
</organism>
<dbReference type="PANTHER" id="PTHR43421:SF1">
    <property type="entry name" value="METALLOPROTEASE PMBA"/>
    <property type="match status" value="1"/>
</dbReference>
<dbReference type="InterPro" id="IPR047657">
    <property type="entry name" value="PmbA"/>
</dbReference>
<dbReference type="RefSeq" id="WP_074844908.1">
    <property type="nucleotide sequence ID" value="NZ_BAAACD010000012.1"/>
</dbReference>
<dbReference type="InterPro" id="IPR035068">
    <property type="entry name" value="TldD/PmbA_N"/>
</dbReference>
<gene>
    <name evidence="2" type="ORF">SAMN04487885_10653</name>
</gene>
<evidence type="ECO:0000259" key="1">
    <source>
        <dbReference type="Pfam" id="PF19289"/>
    </source>
</evidence>
<accession>A0A1I2KLC3</accession>
<dbReference type="InterPro" id="IPR036059">
    <property type="entry name" value="TldD/PmbA_sf"/>
</dbReference>
<dbReference type="SUPFAM" id="SSF111283">
    <property type="entry name" value="Putative modulator of DNA gyrase, PmbA/TldD"/>
    <property type="match status" value="1"/>
</dbReference>
<proteinExistence type="predicted"/>
<dbReference type="InterPro" id="IPR045569">
    <property type="entry name" value="Metalloprtase-TldD/E_C"/>
</dbReference>
<dbReference type="GO" id="GO:0006508">
    <property type="term" value="P:proteolysis"/>
    <property type="evidence" value="ECO:0007669"/>
    <property type="project" value="InterPro"/>
</dbReference>
<dbReference type="GO" id="GO:0008237">
    <property type="term" value="F:metallopeptidase activity"/>
    <property type="evidence" value="ECO:0007669"/>
    <property type="project" value="InterPro"/>
</dbReference>
<dbReference type="EMBL" id="FOOE01000006">
    <property type="protein sequence ID" value="SFF67128.1"/>
    <property type="molecule type" value="Genomic_DNA"/>
</dbReference>
<evidence type="ECO:0000313" key="3">
    <source>
        <dbReference type="Proteomes" id="UP000182135"/>
    </source>
</evidence>
<dbReference type="AlphaFoldDB" id="A0A1I2KLC3"/>
<dbReference type="STRING" id="1529.SAMN04487885_10653"/>
<protein>
    <submittedName>
        <fullName evidence="2">PmbA protein</fullName>
    </submittedName>
</protein>
<sequence length="431" mass="48049">MINKKLGEKSLQYIKDAGADKAFYHLVKHEKVEINFNNTSIGLFRTTDHNEVTLKAIKDNKLSKISLTNLSDEEALRESAYTLIEMCEASEEDVNNDISELQAAECFSSGPEKADKDKIYMLIEKLLKECAEKYPAIKLNESFICFNKVQEHFMNSNGVDFRTQVNEYTISITYAAKEEEKSSSFNGIFLSVAELPENLLEFGGIRRSFEESIDQLNCKSINGKFTGNVIITPDCLIDLVTIYNNIYLSDSSLITKTSLLKDKLNKKVASDSLTISCSPTDEDISNKIFVTADGLKTENITYIENGVLKNYLLTLYGAKKTGLELRPTAEIIKVKPGEKSLDDIIKSTERGIILGRFSGGNPASNGDFSGVAKNSYYVENGEIKFPLIETMISGNLYDIFNSIEDISKEVINMGYAVLPWIKVFGVVVSGK</sequence>
<feature type="domain" description="Metalloprotease TldD/E C-terminal" evidence="1">
    <location>
        <begin position="228"/>
        <end position="430"/>
    </location>
</feature>
<dbReference type="PANTHER" id="PTHR43421">
    <property type="entry name" value="METALLOPROTEASE PMBA"/>
    <property type="match status" value="1"/>
</dbReference>
<dbReference type="Gene3D" id="3.30.2290.10">
    <property type="entry name" value="PmbA/TldD superfamily"/>
    <property type="match status" value="1"/>
</dbReference>
<name>A0A1I2KLC3_9CLOT</name>
<dbReference type="Pfam" id="PF19289">
    <property type="entry name" value="PmbA_TldD_3rd"/>
    <property type="match status" value="1"/>
</dbReference>
<dbReference type="Proteomes" id="UP000182135">
    <property type="component" value="Unassembled WGS sequence"/>
</dbReference>
<reference evidence="2 3" key="1">
    <citation type="submission" date="2016-10" db="EMBL/GenBank/DDBJ databases">
        <authorList>
            <person name="de Groot N.N."/>
        </authorList>
    </citation>
    <scope>NUCLEOTIDE SEQUENCE [LARGE SCALE GENOMIC DNA]</scope>
    <source>
        <strain evidence="2 3">NLAE-zl-G419</strain>
    </source>
</reference>
<dbReference type="GO" id="GO:0005829">
    <property type="term" value="C:cytosol"/>
    <property type="evidence" value="ECO:0007669"/>
    <property type="project" value="TreeGrafter"/>
</dbReference>
<dbReference type="eggNOG" id="COG0312">
    <property type="taxonomic scope" value="Bacteria"/>
</dbReference>
<dbReference type="OrthoDB" id="9803618at2"/>
<keyword evidence="3" id="KW-1185">Reference proteome</keyword>
<evidence type="ECO:0000313" key="2">
    <source>
        <dbReference type="EMBL" id="SFF67128.1"/>
    </source>
</evidence>